<dbReference type="InterPro" id="IPR002638">
    <property type="entry name" value="Quinolinate_PRibosylTrfase_C"/>
</dbReference>
<dbReference type="InterPro" id="IPR036068">
    <property type="entry name" value="Nicotinate_pribotase-like_C"/>
</dbReference>
<dbReference type="Pfam" id="PF01729">
    <property type="entry name" value="QRPTase_C"/>
    <property type="match status" value="1"/>
</dbReference>
<dbReference type="NCBIfam" id="TIGR01334">
    <property type="entry name" value="modD"/>
    <property type="match status" value="1"/>
</dbReference>
<dbReference type="PANTHER" id="PTHR32179">
    <property type="entry name" value="NICOTINATE-NUCLEOTIDE PYROPHOSPHORYLASE [CARBOXYLATING]"/>
    <property type="match status" value="1"/>
</dbReference>
<dbReference type="InterPro" id="IPR013785">
    <property type="entry name" value="Aldolase_TIM"/>
</dbReference>
<dbReference type="OrthoDB" id="115072at2157"/>
<dbReference type="RefSeq" id="WP_109942092.1">
    <property type="nucleotide sequence ID" value="NZ_CP176366.1"/>
</dbReference>
<comment type="function">
    <text evidence="4">Involved in the catabolism of quinolinic acid (QA).</text>
</comment>
<dbReference type="GO" id="GO:0004514">
    <property type="term" value="F:nicotinate-nucleotide diphosphorylase (carboxylating) activity"/>
    <property type="evidence" value="ECO:0007669"/>
    <property type="project" value="UniProtKB-EC"/>
</dbReference>
<dbReference type="InterPro" id="IPR027277">
    <property type="entry name" value="NadC/ModD"/>
</dbReference>
<dbReference type="GO" id="GO:0034213">
    <property type="term" value="P:quinolinate catabolic process"/>
    <property type="evidence" value="ECO:0007669"/>
    <property type="project" value="TreeGrafter"/>
</dbReference>
<evidence type="ECO:0000256" key="3">
    <source>
        <dbReference type="ARBA" id="ARBA00022679"/>
    </source>
</evidence>
<name>A0A2V2MQK2_9EURY</name>
<feature type="domain" description="Quinolinate phosphoribosyl transferase N-terminal" evidence="6">
    <location>
        <begin position="22"/>
        <end position="105"/>
    </location>
</feature>
<proteinExistence type="inferred from homology"/>
<dbReference type="InterPro" id="IPR022412">
    <property type="entry name" value="Quinolinate_PRibosylTrfase_N"/>
</dbReference>
<dbReference type="SUPFAM" id="SSF51690">
    <property type="entry name" value="Nicotinate/Quinolinate PRTase C-terminal domain-like"/>
    <property type="match status" value="1"/>
</dbReference>
<dbReference type="GeneID" id="97608364"/>
<keyword evidence="4" id="KW-0662">Pyridine nucleotide biosynthesis</keyword>
<dbReference type="InterPro" id="IPR006242">
    <property type="entry name" value="ModD"/>
</dbReference>
<sequence length="285" mass="30991">MMIFFTDNDIDRLIEDDVPAGDMTTALLDIAGKRGSISLFARNEMIVCCTEEAVHLYKKVGLEVDFSVASGTKLQPGDKLLEAKGEASAIHLIWRTGTAMIEFASGIADRTRQLVESARKENPSVAVAGTRKHPPFVKKMALKALMAGGGVPHRTGLSDTILIFREHLLFTGGYEKLPEVISGIKEKMKERKIVVEAHTMEEALNAAKSGAHAVQLDKMPPEIFTECAGKCRAINQDICMIAAGSVNNTNVALYAKAGADVLVTSWMYFAPPADIKVEIIHLNHT</sequence>
<dbReference type="EC" id="2.4.2.19" evidence="4"/>
<dbReference type="EMBL" id="QGMZ01000043">
    <property type="protein sequence ID" value="PWR70412.1"/>
    <property type="molecule type" value="Genomic_DNA"/>
</dbReference>
<protein>
    <recommendedName>
        <fullName evidence="4">Nicotinate-nucleotide pyrophosphorylase [carboxylating]</fullName>
        <ecNumber evidence="4">2.4.2.19</ecNumber>
    </recommendedName>
    <alternativeName>
        <fullName evidence="4">Quinolinate phosphoribosyltransferase [decarboxylating]</fullName>
    </alternativeName>
</protein>
<dbReference type="Gene3D" id="3.20.20.70">
    <property type="entry name" value="Aldolase class I"/>
    <property type="match status" value="1"/>
</dbReference>
<accession>A0A2V2MQK2</accession>
<dbReference type="AlphaFoldDB" id="A0A2V2MQK2"/>
<dbReference type="GO" id="GO:0005737">
    <property type="term" value="C:cytoplasm"/>
    <property type="evidence" value="ECO:0007669"/>
    <property type="project" value="TreeGrafter"/>
</dbReference>
<evidence type="ECO:0000256" key="1">
    <source>
        <dbReference type="ARBA" id="ARBA00009400"/>
    </source>
</evidence>
<dbReference type="PANTHER" id="PTHR32179:SF4">
    <property type="entry name" value="PYROPHOSPHORYLASE MODD-RELATED"/>
    <property type="match status" value="1"/>
</dbReference>
<keyword evidence="2 4" id="KW-0328">Glycosyltransferase</keyword>
<comment type="catalytic activity">
    <reaction evidence="4">
        <text>nicotinate beta-D-ribonucleotide + CO2 + diphosphate = quinolinate + 5-phospho-alpha-D-ribose 1-diphosphate + 2 H(+)</text>
        <dbReference type="Rhea" id="RHEA:12733"/>
        <dbReference type="ChEBI" id="CHEBI:15378"/>
        <dbReference type="ChEBI" id="CHEBI:16526"/>
        <dbReference type="ChEBI" id="CHEBI:29959"/>
        <dbReference type="ChEBI" id="CHEBI:33019"/>
        <dbReference type="ChEBI" id="CHEBI:57502"/>
        <dbReference type="ChEBI" id="CHEBI:58017"/>
        <dbReference type="EC" id="2.4.2.19"/>
    </reaction>
</comment>
<evidence type="ECO:0000259" key="6">
    <source>
        <dbReference type="Pfam" id="PF02749"/>
    </source>
</evidence>
<comment type="similarity">
    <text evidence="1 4">Belongs to the NadC/ModD family.</text>
</comment>
<dbReference type="Pfam" id="PF02749">
    <property type="entry name" value="QRPTase_N"/>
    <property type="match status" value="1"/>
</dbReference>
<keyword evidence="8" id="KW-1185">Reference proteome</keyword>
<dbReference type="Proteomes" id="UP000245934">
    <property type="component" value="Unassembled WGS sequence"/>
</dbReference>
<dbReference type="PIRSF" id="PIRSF006250">
    <property type="entry name" value="NadC_ModD"/>
    <property type="match status" value="1"/>
</dbReference>
<evidence type="ECO:0000313" key="8">
    <source>
        <dbReference type="Proteomes" id="UP000245934"/>
    </source>
</evidence>
<dbReference type="InterPro" id="IPR037128">
    <property type="entry name" value="Quinolinate_PRibosylTase_N_sf"/>
</dbReference>
<comment type="subunit">
    <text evidence="4">Hexamer formed by 3 homodimers.</text>
</comment>
<evidence type="ECO:0000256" key="2">
    <source>
        <dbReference type="ARBA" id="ARBA00022676"/>
    </source>
</evidence>
<comment type="caution">
    <text evidence="7">The sequence shown here is derived from an EMBL/GenBank/DDBJ whole genome shotgun (WGS) entry which is preliminary data.</text>
</comment>
<comment type="pathway">
    <text evidence="4">Cofactor biosynthesis; NAD(+) biosynthesis; nicotinate D-ribonucleotide from quinolinate: step 1/1.</text>
</comment>
<reference evidence="7 8" key="1">
    <citation type="submission" date="2018-05" db="EMBL/GenBank/DDBJ databases">
        <title>Draft genome of Methanospirillum stamsii Pt1.</title>
        <authorList>
            <person name="Dueholm M.S."/>
            <person name="Nielsen P.H."/>
            <person name="Bakmann L.F."/>
            <person name="Otzen D.E."/>
        </authorList>
    </citation>
    <scope>NUCLEOTIDE SEQUENCE [LARGE SCALE GENOMIC DNA]</scope>
    <source>
        <strain evidence="7 8">Pt1</strain>
    </source>
</reference>
<dbReference type="GO" id="GO:0009435">
    <property type="term" value="P:NAD+ biosynthetic process"/>
    <property type="evidence" value="ECO:0007669"/>
    <property type="project" value="UniProtKB-UniPathway"/>
</dbReference>
<gene>
    <name evidence="7" type="primary">modD</name>
    <name evidence="7" type="ORF">DLD82_15760</name>
</gene>
<dbReference type="Gene3D" id="3.90.1170.20">
    <property type="entry name" value="Quinolinate phosphoribosyl transferase, N-terminal domain"/>
    <property type="match status" value="1"/>
</dbReference>
<evidence type="ECO:0000313" key="7">
    <source>
        <dbReference type="EMBL" id="PWR70412.1"/>
    </source>
</evidence>
<dbReference type="SUPFAM" id="SSF54675">
    <property type="entry name" value="Nicotinate/Quinolinate PRTase N-terminal domain-like"/>
    <property type="match status" value="1"/>
</dbReference>
<organism evidence="7 8">
    <name type="scientific">Methanospirillum stamsii</name>
    <dbReference type="NCBI Taxonomy" id="1277351"/>
    <lineage>
        <taxon>Archaea</taxon>
        <taxon>Methanobacteriati</taxon>
        <taxon>Methanobacteriota</taxon>
        <taxon>Stenosarchaea group</taxon>
        <taxon>Methanomicrobia</taxon>
        <taxon>Methanomicrobiales</taxon>
        <taxon>Methanospirillaceae</taxon>
        <taxon>Methanospirillum</taxon>
    </lineage>
</organism>
<keyword evidence="3 4" id="KW-0808">Transferase</keyword>
<evidence type="ECO:0000259" key="5">
    <source>
        <dbReference type="Pfam" id="PF01729"/>
    </source>
</evidence>
<evidence type="ECO:0000256" key="4">
    <source>
        <dbReference type="PIRNR" id="PIRNR006250"/>
    </source>
</evidence>
<feature type="domain" description="Quinolinate phosphoribosyl transferase C-terminal" evidence="5">
    <location>
        <begin position="107"/>
        <end position="277"/>
    </location>
</feature>
<dbReference type="UniPathway" id="UPA00253">
    <property type="reaction ID" value="UER00331"/>
</dbReference>